<dbReference type="SUPFAM" id="SSF51735">
    <property type="entry name" value="NAD(P)-binding Rossmann-fold domains"/>
    <property type="match status" value="1"/>
</dbReference>
<dbReference type="EMBL" id="AIVF01000041">
    <property type="protein sequence ID" value="EOG23455.1"/>
    <property type="molecule type" value="Genomic_DNA"/>
</dbReference>
<name>A0A829F3L2_ENTFC</name>
<reference evidence="3 4" key="1">
    <citation type="submission" date="2013-02" db="EMBL/GenBank/DDBJ databases">
        <title>The Genome Sequence of Enterococcus faecium VRE_84.</title>
        <authorList>
            <consortium name="The Broad Institute Genome Sequencing Platform"/>
            <consortium name="The Broad Institute Genome Sequencing Center for Infectious Disease"/>
            <person name="Earl A.M."/>
            <person name="Gilmore M.S."/>
            <person name="Lebreton F."/>
            <person name="Hammerum A.M."/>
            <person name="Jensen L.B."/>
            <person name="Guardabassi L."/>
            <person name="Walker B."/>
            <person name="Young S.K."/>
            <person name="Zeng Q."/>
            <person name="Gargeya S."/>
            <person name="Fitzgerald M."/>
            <person name="Haas B."/>
            <person name="Abouelleil A."/>
            <person name="Alvarado L."/>
            <person name="Arachchi H.M."/>
            <person name="Berlin A.M."/>
            <person name="Chapman S.B."/>
            <person name="Dewar J."/>
            <person name="Goldberg J."/>
            <person name="Griggs A."/>
            <person name="Gujja S."/>
            <person name="Hansen M."/>
            <person name="Howarth C."/>
            <person name="Imamovic A."/>
            <person name="Larimer J."/>
            <person name="McCowan C."/>
            <person name="Murphy C."/>
            <person name="Neiman D."/>
            <person name="Pearson M."/>
            <person name="Priest M."/>
            <person name="Roberts A."/>
            <person name="Saif S."/>
            <person name="Shea T."/>
            <person name="Sisk P."/>
            <person name="Sykes S."/>
            <person name="Wortman J."/>
            <person name="Nusbaum C."/>
            <person name="Birren B."/>
        </authorList>
    </citation>
    <scope>NUCLEOTIDE SEQUENCE [LARGE SCALE GENOMIC DNA]</scope>
    <source>
        <strain evidence="3 4">VRE 84</strain>
    </source>
</reference>
<dbReference type="InterPro" id="IPR002347">
    <property type="entry name" value="SDR_fam"/>
</dbReference>
<accession>A0A829F3L2</accession>
<dbReference type="AlphaFoldDB" id="A0A829F3L2"/>
<dbReference type="FunFam" id="3.40.50.720:FF:000084">
    <property type="entry name" value="Short-chain dehydrogenase reductase"/>
    <property type="match status" value="1"/>
</dbReference>
<evidence type="ECO:0000313" key="3">
    <source>
        <dbReference type="EMBL" id="EOG23455.1"/>
    </source>
</evidence>
<evidence type="ECO:0008006" key="5">
    <source>
        <dbReference type="Google" id="ProtNLM"/>
    </source>
</evidence>
<evidence type="ECO:0000256" key="1">
    <source>
        <dbReference type="ARBA" id="ARBA00006484"/>
    </source>
</evidence>
<evidence type="ECO:0000313" key="4">
    <source>
        <dbReference type="Proteomes" id="UP000013834"/>
    </source>
</evidence>
<dbReference type="PANTHER" id="PTHR42760">
    <property type="entry name" value="SHORT-CHAIN DEHYDROGENASES/REDUCTASES FAMILY MEMBER"/>
    <property type="match status" value="1"/>
</dbReference>
<dbReference type="RefSeq" id="WP_010729050.1">
    <property type="nucleotide sequence ID" value="NZ_KB948134.1"/>
</dbReference>
<sequence length="248" mass="27518">MNKEFEFENKICVITGGSKGIGKEICRQLLTRGAIVISISSSSGITPEKIVFADKKKHYEVMCDITIQKEVKKIFKRIKDHFGYLDFLVNNAGVEYNERIGMLDVNNTQKMLDVNLLAPIYIIEMAFKLMLRKKTGSIVNITSVVGEVGNEGQFVYSATKGGLISATKSAAKELSRFNIRVNAVSPGLTKTRMLLKETNSQIDDRINKIKLGRLANASEIANVVLFLLSNDSSYITGQIIRVDGLSIF</sequence>
<proteinExistence type="inferred from homology"/>
<comment type="similarity">
    <text evidence="1">Belongs to the short-chain dehydrogenases/reductases (SDR) family.</text>
</comment>
<dbReference type="PANTHER" id="PTHR42760:SF133">
    <property type="entry name" value="3-OXOACYL-[ACYL-CARRIER-PROTEIN] REDUCTASE"/>
    <property type="match status" value="1"/>
</dbReference>
<organism evidence="3 4">
    <name type="scientific">Enterococcus faecium EnGen0180</name>
    <dbReference type="NCBI Taxonomy" id="1157475"/>
    <lineage>
        <taxon>Bacteria</taxon>
        <taxon>Bacillati</taxon>
        <taxon>Bacillota</taxon>
        <taxon>Bacilli</taxon>
        <taxon>Lactobacillales</taxon>
        <taxon>Enterococcaceae</taxon>
        <taxon>Enterococcus</taxon>
    </lineage>
</organism>
<dbReference type="InterPro" id="IPR036291">
    <property type="entry name" value="NAD(P)-bd_dom_sf"/>
</dbReference>
<dbReference type="Proteomes" id="UP000013834">
    <property type="component" value="Unassembled WGS sequence"/>
</dbReference>
<dbReference type="PRINTS" id="PR00081">
    <property type="entry name" value="GDHRDH"/>
</dbReference>
<keyword evidence="2" id="KW-0560">Oxidoreductase</keyword>
<dbReference type="GO" id="GO:0016616">
    <property type="term" value="F:oxidoreductase activity, acting on the CH-OH group of donors, NAD or NADP as acceptor"/>
    <property type="evidence" value="ECO:0007669"/>
    <property type="project" value="TreeGrafter"/>
</dbReference>
<protein>
    <recommendedName>
        <fullName evidence="5">Short chain dehydrogenase/reductase family oxidoreductase</fullName>
    </recommendedName>
</protein>
<evidence type="ECO:0000256" key="2">
    <source>
        <dbReference type="ARBA" id="ARBA00023002"/>
    </source>
</evidence>
<dbReference type="Gene3D" id="3.40.50.720">
    <property type="entry name" value="NAD(P)-binding Rossmann-like Domain"/>
    <property type="match status" value="1"/>
</dbReference>
<dbReference type="PRINTS" id="PR00080">
    <property type="entry name" value="SDRFAMILY"/>
</dbReference>
<dbReference type="GO" id="GO:0048038">
    <property type="term" value="F:quinone binding"/>
    <property type="evidence" value="ECO:0007669"/>
    <property type="project" value="TreeGrafter"/>
</dbReference>
<dbReference type="GO" id="GO:0006633">
    <property type="term" value="P:fatty acid biosynthetic process"/>
    <property type="evidence" value="ECO:0007669"/>
    <property type="project" value="TreeGrafter"/>
</dbReference>
<comment type="caution">
    <text evidence="3">The sequence shown here is derived from an EMBL/GenBank/DDBJ whole genome shotgun (WGS) entry which is preliminary data.</text>
</comment>
<gene>
    <name evidence="3" type="ORF">SMG_02320</name>
</gene>
<dbReference type="GO" id="GO:0008206">
    <property type="term" value="P:bile acid metabolic process"/>
    <property type="evidence" value="ECO:0007669"/>
    <property type="project" value="UniProtKB-ARBA"/>
</dbReference>
<dbReference type="Pfam" id="PF13561">
    <property type="entry name" value="adh_short_C2"/>
    <property type="match status" value="1"/>
</dbReference>